<name>X1EG47_9ZZZZ</name>
<dbReference type="AlphaFoldDB" id="X1EG47"/>
<sequence length="44" mass="4841">MTETTHHEDVSGANKIKLVLAWSFVGIPLLWGVFNTLAKAALLF</sequence>
<keyword evidence="1" id="KW-1133">Transmembrane helix</keyword>
<reference evidence="2" key="1">
    <citation type="journal article" date="2014" name="Front. Microbiol.">
        <title>High frequency of phylogenetically diverse reductive dehalogenase-homologous genes in deep subseafloor sedimentary metagenomes.</title>
        <authorList>
            <person name="Kawai M."/>
            <person name="Futagami T."/>
            <person name="Toyoda A."/>
            <person name="Takaki Y."/>
            <person name="Nishi S."/>
            <person name="Hori S."/>
            <person name="Arai W."/>
            <person name="Tsubouchi T."/>
            <person name="Morono Y."/>
            <person name="Uchiyama I."/>
            <person name="Ito T."/>
            <person name="Fujiyama A."/>
            <person name="Inagaki F."/>
            <person name="Takami H."/>
        </authorList>
    </citation>
    <scope>NUCLEOTIDE SEQUENCE</scope>
    <source>
        <strain evidence="2">Expedition CK06-06</strain>
    </source>
</reference>
<dbReference type="EMBL" id="BARU01011668">
    <property type="protein sequence ID" value="GAH32281.1"/>
    <property type="molecule type" value="Genomic_DNA"/>
</dbReference>
<protein>
    <recommendedName>
        <fullName evidence="3">Oxalate:formate antiporter</fullName>
    </recommendedName>
</protein>
<feature type="non-terminal residue" evidence="2">
    <location>
        <position position="44"/>
    </location>
</feature>
<keyword evidence="1" id="KW-0472">Membrane</keyword>
<evidence type="ECO:0008006" key="3">
    <source>
        <dbReference type="Google" id="ProtNLM"/>
    </source>
</evidence>
<feature type="transmembrane region" description="Helical" evidence="1">
    <location>
        <begin position="20"/>
        <end position="38"/>
    </location>
</feature>
<accession>X1EG47</accession>
<comment type="caution">
    <text evidence="2">The sequence shown here is derived from an EMBL/GenBank/DDBJ whole genome shotgun (WGS) entry which is preliminary data.</text>
</comment>
<evidence type="ECO:0000256" key="1">
    <source>
        <dbReference type="SAM" id="Phobius"/>
    </source>
</evidence>
<evidence type="ECO:0000313" key="2">
    <source>
        <dbReference type="EMBL" id="GAH32281.1"/>
    </source>
</evidence>
<proteinExistence type="predicted"/>
<organism evidence="2">
    <name type="scientific">marine sediment metagenome</name>
    <dbReference type="NCBI Taxonomy" id="412755"/>
    <lineage>
        <taxon>unclassified sequences</taxon>
        <taxon>metagenomes</taxon>
        <taxon>ecological metagenomes</taxon>
    </lineage>
</organism>
<gene>
    <name evidence="2" type="ORF">S03H2_21828</name>
</gene>
<keyword evidence="1" id="KW-0812">Transmembrane</keyword>